<evidence type="ECO:0000256" key="2">
    <source>
        <dbReference type="ARBA" id="ARBA00022692"/>
    </source>
</evidence>
<dbReference type="Pfam" id="PF08030">
    <property type="entry name" value="NAD_binding_6"/>
    <property type="match status" value="1"/>
</dbReference>
<comment type="catalytic activity">
    <reaction evidence="6">
        <text>NADPH + 2 O2 = 2 superoxide + NADP(+) + H(+)</text>
        <dbReference type="Rhea" id="RHEA:63180"/>
        <dbReference type="ChEBI" id="CHEBI:15378"/>
        <dbReference type="ChEBI" id="CHEBI:15379"/>
        <dbReference type="ChEBI" id="CHEBI:18421"/>
        <dbReference type="ChEBI" id="CHEBI:57783"/>
        <dbReference type="ChEBI" id="CHEBI:58349"/>
    </reaction>
</comment>
<dbReference type="InterPro" id="IPR039261">
    <property type="entry name" value="FNR_nucleotide-bd"/>
</dbReference>
<evidence type="ECO:0000256" key="7">
    <source>
        <dbReference type="SAM" id="Phobius"/>
    </source>
</evidence>
<feature type="transmembrane region" description="Helical" evidence="7">
    <location>
        <begin position="50"/>
        <end position="76"/>
    </location>
</feature>
<keyword evidence="2 7" id="KW-0812">Transmembrane</keyword>
<evidence type="ECO:0000259" key="8">
    <source>
        <dbReference type="PROSITE" id="PS51384"/>
    </source>
</evidence>
<evidence type="ECO:0000256" key="4">
    <source>
        <dbReference type="ARBA" id="ARBA00023002"/>
    </source>
</evidence>
<dbReference type="Proteomes" id="UP000005204">
    <property type="component" value="Unassembled WGS sequence"/>
</dbReference>
<dbReference type="InterPro" id="IPR050369">
    <property type="entry name" value="RBOH/FRE"/>
</dbReference>
<evidence type="ECO:0000313" key="10">
    <source>
        <dbReference type="Proteomes" id="UP000005204"/>
    </source>
</evidence>
<dbReference type="AlphaFoldDB" id="A0A8R2QZW6"/>
<reference evidence="9" key="2">
    <citation type="submission" date="2022-06" db="UniProtKB">
        <authorList>
            <consortium name="EnsemblMetazoa"/>
        </authorList>
    </citation>
    <scope>IDENTIFICATION</scope>
    <source>
        <strain evidence="9">p50T (Dazao)</strain>
    </source>
</reference>
<protein>
    <recommendedName>
        <fullName evidence="8">FAD-binding FR-type domain-containing protein</fullName>
    </recommendedName>
</protein>
<dbReference type="Pfam" id="PF08022">
    <property type="entry name" value="FAD_binding_8"/>
    <property type="match status" value="1"/>
</dbReference>
<sequence length="585" mass="67774">MKIKTYLCGGYEFLKRKFFFISWISLVLFLLCNTFIYYKDEQQFFYVRRILGLGLCVSRATASVLNLCSALLLVPFCKKLNQFLYRIISKLWPTLFFYWLEKAKSFHMTVAITLSIFAVVHSASHFVNFWNFSRGYDEEWTEINFASYKDENPLWLLLSVAGITGVSMLLIVLGMSATSTRVVRRNMYNVFWYTHQLYLMFMVLLIVHPLSGVLKEEVVNSEASLYSSHIDPWSNNVTSEAIPKFAPIQSKTWCWIAVPLTCYLVDILWRILTRNRAKIEILEVAHMAGRVISLKLSCPDLEFKCRAGQYVLLQCLDSSLIEWHPFTVVKVPTENQRYFIVWIRVKGDWTDALEKLLLYTRPNTLNILVDGPFSSPMEGVSWCEVAICVAAGVGITPFVPVLHHMLQNPRSRFPGRVHLIWIVRSENELAWLADLANKTILQLRTANRPDRLHLELYVTKDNVQTKAHTVSIDEKGSLTHVVRDNVTDDEKTTLLTPNKRSPYTKAESRNSCDVIKEYPVLGCRVLRGRPYWDRVFGFWVHFYPERHLNLYCCGPKKLVKALRHKCGYTSSTTKTKFTFVHESFS</sequence>
<keyword evidence="10" id="KW-1185">Reference proteome</keyword>
<keyword evidence="5 7" id="KW-0472">Membrane</keyword>
<dbReference type="InterPro" id="IPR000778">
    <property type="entry name" value="Cyt_b245_heavy_chain"/>
</dbReference>
<feature type="transmembrane region" description="Helical" evidence="7">
    <location>
        <begin position="82"/>
        <end position="100"/>
    </location>
</feature>
<dbReference type="GO" id="GO:0016175">
    <property type="term" value="F:superoxide-generating NAD(P)H oxidase activity"/>
    <property type="evidence" value="ECO:0007669"/>
    <property type="project" value="TreeGrafter"/>
</dbReference>
<keyword evidence="4" id="KW-0560">Oxidoreductase</keyword>
<dbReference type="InterPro" id="IPR013121">
    <property type="entry name" value="Fe_red_NAD-bd_6"/>
</dbReference>
<dbReference type="InterPro" id="IPR017938">
    <property type="entry name" value="Riboflavin_synthase-like_b-brl"/>
</dbReference>
<dbReference type="KEGG" id="bmor:101745551"/>
<evidence type="ECO:0000256" key="3">
    <source>
        <dbReference type="ARBA" id="ARBA00022989"/>
    </source>
</evidence>
<dbReference type="SUPFAM" id="SSF52343">
    <property type="entry name" value="Ferredoxin reductase-like, C-terminal NADP-linked domain"/>
    <property type="match status" value="1"/>
</dbReference>
<dbReference type="GeneID" id="101745551"/>
<keyword evidence="3 7" id="KW-1133">Transmembrane helix</keyword>
<reference evidence="10" key="1">
    <citation type="journal article" date="2008" name="Insect Biochem. Mol. Biol.">
        <title>The genome of a lepidopteran model insect, the silkworm Bombyx mori.</title>
        <authorList>
            <consortium name="International Silkworm Genome Consortium"/>
        </authorList>
    </citation>
    <scope>NUCLEOTIDE SEQUENCE [LARGE SCALE GENOMIC DNA]</scope>
    <source>
        <strain evidence="10">p50T</strain>
    </source>
</reference>
<evidence type="ECO:0000256" key="5">
    <source>
        <dbReference type="ARBA" id="ARBA00023136"/>
    </source>
</evidence>
<evidence type="ECO:0000256" key="6">
    <source>
        <dbReference type="ARBA" id="ARBA00049908"/>
    </source>
</evidence>
<evidence type="ECO:0000256" key="1">
    <source>
        <dbReference type="ARBA" id="ARBA00004141"/>
    </source>
</evidence>
<dbReference type="PRINTS" id="PR00466">
    <property type="entry name" value="GP91PHOX"/>
</dbReference>
<dbReference type="SUPFAM" id="SSF63380">
    <property type="entry name" value="Riboflavin synthase domain-like"/>
    <property type="match status" value="1"/>
</dbReference>
<feature type="transmembrane region" description="Helical" evidence="7">
    <location>
        <begin position="112"/>
        <end position="133"/>
    </location>
</feature>
<dbReference type="RefSeq" id="XP_037869335.1">
    <property type="nucleotide sequence ID" value="XM_038013407.2"/>
</dbReference>
<dbReference type="Gene3D" id="2.40.30.10">
    <property type="entry name" value="Translation factors"/>
    <property type="match status" value="1"/>
</dbReference>
<dbReference type="PANTHER" id="PTHR11972">
    <property type="entry name" value="NADPH OXIDASE"/>
    <property type="match status" value="1"/>
</dbReference>
<dbReference type="Pfam" id="PF01794">
    <property type="entry name" value="Ferric_reduct"/>
    <property type="match status" value="1"/>
</dbReference>
<feature type="domain" description="FAD-binding FR-type" evidence="8">
    <location>
        <begin position="274"/>
        <end position="379"/>
    </location>
</feature>
<dbReference type="InterPro" id="IPR017927">
    <property type="entry name" value="FAD-bd_FR_type"/>
</dbReference>
<dbReference type="EnsemblMetazoa" id="XM_038013407.1">
    <property type="protein sequence ID" value="XP_037869335.1"/>
    <property type="gene ID" value="LOC101745551"/>
</dbReference>
<comment type="subcellular location">
    <subcellularLocation>
        <location evidence="1">Membrane</location>
        <topology evidence="1">Multi-pass membrane protein</topology>
    </subcellularLocation>
</comment>
<evidence type="ECO:0000313" key="9">
    <source>
        <dbReference type="EnsemblMetazoa" id="XP_037869335.1"/>
    </source>
</evidence>
<organism evidence="9 10">
    <name type="scientific">Bombyx mori</name>
    <name type="common">Silk moth</name>
    <dbReference type="NCBI Taxonomy" id="7091"/>
    <lineage>
        <taxon>Eukaryota</taxon>
        <taxon>Metazoa</taxon>
        <taxon>Ecdysozoa</taxon>
        <taxon>Arthropoda</taxon>
        <taxon>Hexapoda</taxon>
        <taxon>Insecta</taxon>
        <taxon>Pterygota</taxon>
        <taxon>Neoptera</taxon>
        <taxon>Endopterygota</taxon>
        <taxon>Lepidoptera</taxon>
        <taxon>Glossata</taxon>
        <taxon>Ditrysia</taxon>
        <taxon>Bombycoidea</taxon>
        <taxon>Bombycidae</taxon>
        <taxon>Bombycinae</taxon>
        <taxon>Bombyx</taxon>
    </lineage>
</organism>
<feature type="transmembrane region" description="Helical" evidence="7">
    <location>
        <begin position="153"/>
        <end position="178"/>
    </location>
</feature>
<name>A0A8R2QZW6_BOMMO</name>
<dbReference type="SFLD" id="SFLDG01168">
    <property type="entry name" value="Ferric_reductase_subgroup_(FRE"/>
    <property type="match status" value="1"/>
</dbReference>
<dbReference type="PANTHER" id="PTHR11972:SF153">
    <property type="entry name" value="SUPEROXIDE-GENERATING NADPH OXIDASE HEAVY CHAIN SUBUNIT A"/>
    <property type="match status" value="1"/>
</dbReference>
<accession>A0A8R2QZW6</accession>
<dbReference type="SFLD" id="SFLDS00052">
    <property type="entry name" value="Ferric_Reductase_Domain"/>
    <property type="match status" value="1"/>
</dbReference>
<dbReference type="GO" id="GO:0006952">
    <property type="term" value="P:defense response"/>
    <property type="evidence" value="ECO:0007669"/>
    <property type="project" value="TreeGrafter"/>
</dbReference>
<dbReference type="GO" id="GO:0042554">
    <property type="term" value="P:superoxide anion generation"/>
    <property type="evidence" value="ECO:0007669"/>
    <property type="project" value="TreeGrafter"/>
</dbReference>
<feature type="transmembrane region" description="Helical" evidence="7">
    <location>
        <begin position="190"/>
        <end position="210"/>
    </location>
</feature>
<dbReference type="GO" id="GO:0043020">
    <property type="term" value="C:NADPH oxidase complex"/>
    <property type="evidence" value="ECO:0007669"/>
    <property type="project" value="TreeGrafter"/>
</dbReference>
<feature type="transmembrane region" description="Helical" evidence="7">
    <location>
        <begin position="20"/>
        <end position="38"/>
    </location>
</feature>
<dbReference type="Gene3D" id="3.40.50.80">
    <property type="entry name" value="Nucleotide-binding domain of ferredoxin-NADP reductase (FNR) module"/>
    <property type="match status" value="1"/>
</dbReference>
<dbReference type="InterPro" id="IPR013112">
    <property type="entry name" value="FAD-bd_8"/>
</dbReference>
<proteinExistence type="predicted"/>
<dbReference type="PROSITE" id="PS51384">
    <property type="entry name" value="FAD_FR"/>
    <property type="match status" value="1"/>
</dbReference>
<dbReference type="CDD" id="cd06186">
    <property type="entry name" value="NOX_Duox_like_FAD_NADP"/>
    <property type="match status" value="1"/>
</dbReference>
<dbReference type="InterPro" id="IPR013130">
    <property type="entry name" value="Fe3_Rdtase_TM_dom"/>
</dbReference>